<dbReference type="PANTHER" id="PTHR12785">
    <property type="entry name" value="SPLICING FACTOR 3B"/>
    <property type="match status" value="1"/>
</dbReference>
<dbReference type="AlphaFoldDB" id="A0A8X6ME73"/>
<feature type="compositionally biased region" description="Basic and acidic residues" evidence="1">
    <location>
        <begin position="57"/>
        <end position="68"/>
    </location>
</feature>
<gene>
    <name evidence="3" type="primary">NCL1_19169</name>
    <name evidence="3" type="ORF">TNIN_96701</name>
</gene>
<dbReference type="Pfam" id="PF04037">
    <property type="entry name" value="DUF382"/>
    <property type="match status" value="1"/>
</dbReference>
<dbReference type="Proteomes" id="UP000886998">
    <property type="component" value="Unassembled WGS sequence"/>
</dbReference>
<dbReference type="EMBL" id="BMAV01026429">
    <property type="protein sequence ID" value="GFS50276.1"/>
    <property type="molecule type" value="Genomic_DNA"/>
</dbReference>
<accession>A0A8X6ME73</accession>
<proteinExistence type="predicted"/>
<comment type="caution">
    <text evidence="3">The sequence shown here is derived from an EMBL/GenBank/DDBJ whole genome shotgun (WGS) entry which is preliminary data.</text>
</comment>
<dbReference type="GO" id="GO:0005689">
    <property type="term" value="C:U12-type spliceosomal complex"/>
    <property type="evidence" value="ECO:0007669"/>
    <property type="project" value="TreeGrafter"/>
</dbReference>
<dbReference type="OrthoDB" id="10260794at2759"/>
<evidence type="ECO:0000256" key="1">
    <source>
        <dbReference type="SAM" id="MobiDB-lite"/>
    </source>
</evidence>
<dbReference type="InterPro" id="IPR007180">
    <property type="entry name" value="DUF382"/>
</dbReference>
<evidence type="ECO:0000313" key="3">
    <source>
        <dbReference type="EMBL" id="GFS50276.1"/>
    </source>
</evidence>
<dbReference type="InterPro" id="IPR052584">
    <property type="entry name" value="U2_snRNP_Complex_Component"/>
</dbReference>
<feature type="region of interest" description="Disordered" evidence="1">
    <location>
        <begin position="57"/>
        <end position="77"/>
    </location>
</feature>
<dbReference type="PANTHER" id="PTHR12785:SF6">
    <property type="entry name" value="SPLICING FACTOR 3B SUBUNIT 2"/>
    <property type="match status" value="1"/>
</dbReference>
<sequence>MIVAKLQQKVNLKASSNIVLVPQHWSFKRKYLQDKSGIGKLAWKLPDFIKRDGTMKVRRSLRESKDKESQDEETNST</sequence>
<evidence type="ECO:0000313" key="4">
    <source>
        <dbReference type="Proteomes" id="UP000886998"/>
    </source>
</evidence>
<protein>
    <submittedName>
        <fullName evidence="3">Splicing factor 3B subunit 2</fullName>
    </submittedName>
</protein>
<keyword evidence="4" id="KW-1185">Reference proteome</keyword>
<evidence type="ECO:0000259" key="2">
    <source>
        <dbReference type="Pfam" id="PF04037"/>
    </source>
</evidence>
<feature type="domain" description="DUF382" evidence="2">
    <location>
        <begin position="9"/>
        <end position="74"/>
    </location>
</feature>
<organism evidence="3 4">
    <name type="scientific">Trichonephila inaurata madagascariensis</name>
    <dbReference type="NCBI Taxonomy" id="2747483"/>
    <lineage>
        <taxon>Eukaryota</taxon>
        <taxon>Metazoa</taxon>
        <taxon>Ecdysozoa</taxon>
        <taxon>Arthropoda</taxon>
        <taxon>Chelicerata</taxon>
        <taxon>Arachnida</taxon>
        <taxon>Araneae</taxon>
        <taxon>Araneomorphae</taxon>
        <taxon>Entelegynae</taxon>
        <taxon>Araneoidea</taxon>
        <taxon>Nephilidae</taxon>
        <taxon>Trichonephila</taxon>
        <taxon>Trichonephila inaurata</taxon>
    </lineage>
</organism>
<name>A0A8X6ME73_9ARAC</name>
<reference evidence="3" key="1">
    <citation type="submission" date="2020-08" db="EMBL/GenBank/DDBJ databases">
        <title>Multicomponent nature underlies the extraordinary mechanical properties of spider dragline silk.</title>
        <authorList>
            <person name="Kono N."/>
            <person name="Nakamura H."/>
            <person name="Mori M."/>
            <person name="Yoshida Y."/>
            <person name="Ohtoshi R."/>
            <person name="Malay A.D."/>
            <person name="Moran D.A.P."/>
            <person name="Tomita M."/>
            <person name="Numata K."/>
            <person name="Arakawa K."/>
        </authorList>
    </citation>
    <scope>NUCLEOTIDE SEQUENCE</scope>
</reference>